<proteinExistence type="predicted"/>
<comment type="caution">
    <text evidence="3">The sequence shown here is derived from an EMBL/GenBank/DDBJ whole genome shotgun (WGS) entry which is preliminary data.</text>
</comment>
<dbReference type="Proteomes" id="UP000305539">
    <property type="component" value="Unassembled WGS sequence"/>
</dbReference>
<reference evidence="3 4" key="1">
    <citation type="submission" date="2019-04" db="EMBL/GenBank/DDBJ databases">
        <title>Trinickia sp. 7GSK02, isolated from subtropical forest soil.</title>
        <authorList>
            <person name="Gao Z.-H."/>
            <person name="Qiu L.-H."/>
        </authorList>
    </citation>
    <scope>NUCLEOTIDE SEQUENCE [LARGE SCALE GENOMIC DNA]</scope>
    <source>
        <strain evidence="3 4">7GSK02</strain>
    </source>
</reference>
<evidence type="ECO:0000256" key="1">
    <source>
        <dbReference type="SAM" id="MobiDB-lite"/>
    </source>
</evidence>
<evidence type="ECO:0000313" key="3">
    <source>
        <dbReference type="EMBL" id="TKC90154.1"/>
    </source>
</evidence>
<feature type="signal peptide" evidence="2">
    <location>
        <begin position="1"/>
        <end position="19"/>
    </location>
</feature>
<feature type="region of interest" description="Disordered" evidence="1">
    <location>
        <begin position="33"/>
        <end position="80"/>
    </location>
</feature>
<feature type="compositionally biased region" description="Low complexity" evidence="1">
    <location>
        <begin position="36"/>
        <end position="65"/>
    </location>
</feature>
<sequence>MRKHLSVLMVALAPVMVFAQSAGGGGVYAPAPVQPQPQIARPQGAQPQAASRAASRYAQAANQPANDGGGDGSLDDVTPPIPVTRSVVRRLVQDSDAKVIDPAEIESIRSTTSRARRAAVSPYPGNVMPTPIHRTVVYAPDTRKQPEAIRLWQGTVTALVFTDMAGNPWNIESIALNCQMFDDGRSCGNGQGASAQVAGGANGATPSSGPGAPTNVLNLQSLMQYGYGNVVVRLQSMASPIVLVLKTGLDKSNENDMQVDFHVQGRSPSARPEMMVMQTLPGFDAHMSDFLYGVPPGGARQMKVSGGLAEAWIYNDALYVRTRVSILSPAFTDHVGSAEGIEVYKYTSAVPTLLASVNGSPTTLVVTGN</sequence>
<name>A0A4U1I9H7_9BURK</name>
<gene>
    <name evidence="3" type="ORF">FAZ69_08375</name>
</gene>
<organism evidence="3 4">
    <name type="scientific">Trinickia terrae</name>
    <dbReference type="NCBI Taxonomy" id="2571161"/>
    <lineage>
        <taxon>Bacteria</taxon>
        <taxon>Pseudomonadati</taxon>
        <taxon>Pseudomonadota</taxon>
        <taxon>Betaproteobacteria</taxon>
        <taxon>Burkholderiales</taxon>
        <taxon>Burkholderiaceae</taxon>
        <taxon>Trinickia</taxon>
    </lineage>
</organism>
<keyword evidence="4" id="KW-1185">Reference proteome</keyword>
<protein>
    <submittedName>
        <fullName evidence="3">IcmK-like type IV secretion system protein</fullName>
    </submittedName>
</protein>
<evidence type="ECO:0000313" key="4">
    <source>
        <dbReference type="Proteomes" id="UP000305539"/>
    </source>
</evidence>
<dbReference type="AlphaFoldDB" id="A0A4U1I9H7"/>
<dbReference type="RefSeq" id="WP_136893484.1">
    <property type="nucleotide sequence ID" value="NZ_SWJE01000004.1"/>
</dbReference>
<dbReference type="OrthoDB" id="8682498at2"/>
<feature type="chain" id="PRO_5020588912" evidence="2">
    <location>
        <begin position="20"/>
        <end position="369"/>
    </location>
</feature>
<accession>A0A4U1I9H7</accession>
<dbReference type="Pfam" id="PF12293">
    <property type="entry name" value="T4BSS_DotH_IcmK"/>
    <property type="match status" value="1"/>
</dbReference>
<keyword evidence="2" id="KW-0732">Signal</keyword>
<dbReference type="EMBL" id="SWJE01000004">
    <property type="protein sequence ID" value="TKC90154.1"/>
    <property type="molecule type" value="Genomic_DNA"/>
</dbReference>
<dbReference type="InterPro" id="IPR022073">
    <property type="entry name" value="T4BSS_DotH_IcmK"/>
</dbReference>
<evidence type="ECO:0000256" key="2">
    <source>
        <dbReference type="SAM" id="SignalP"/>
    </source>
</evidence>